<evidence type="ECO:0000259" key="6">
    <source>
        <dbReference type="SMART" id="SM00849"/>
    </source>
</evidence>
<dbReference type="PANTHER" id="PTHR42978">
    <property type="entry name" value="QUORUM-QUENCHING LACTONASE YTNP-RELATED-RELATED"/>
    <property type="match status" value="1"/>
</dbReference>
<feature type="domain" description="Metallo-beta-lactamase" evidence="6">
    <location>
        <begin position="35"/>
        <end position="247"/>
    </location>
</feature>
<gene>
    <name evidence="7" type="primary">aiiA</name>
    <name evidence="7" type="ORF">KPC_3534</name>
</gene>
<keyword evidence="4 7" id="KW-0378">Hydrolase</keyword>
<evidence type="ECO:0000313" key="8">
    <source>
        <dbReference type="Proteomes" id="UP000245974"/>
    </source>
</evidence>
<dbReference type="SUPFAM" id="SSF56281">
    <property type="entry name" value="Metallo-hydrolase/oxidoreductase"/>
    <property type="match status" value="1"/>
</dbReference>
<dbReference type="GO" id="GO:0102007">
    <property type="term" value="F:acyl-L-homoserine-lactone lactonohydrolase activity"/>
    <property type="evidence" value="ECO:0007669"/>
    <property type="project" value="UniProtKB-EC"/>
</dbReference>
<protein>
    <submittedName>
        <fullName evidence="7">N-acyl homoserine lactonase</fullName>
        <ecNumber evidence="7">3.1.1.81</ecNumber>
    </submittedName>
</protein>
<dbReference type="CDD" id="cd07729">
    <property type="entry name" value="AHL_lactonase_MBL-fold"/>
    <property type="match status" value="1"/>
</dbReference>
<dbReference type="PANTHER" id="PTHR42978:SF2">
    <property type="entry name" value="102 KBASES UNSTABLE REGION: FROM 1 TO 119443"/>
    <property type="match status" value="1"/>
</dbReference>
<dbReference type="Gene3D" id="3.60.15.10">
    <property type="entry name" value="Ribonuclease Z/Hydroxyacylglutathione hydrolase-like"/>
    <property type="match status" value="1"/>
</dbReference>
<dbReference type="EMBL" id="OOGT01000269">
    <property type="protein sequence ID" value="SPL72356.1"/>
    <property type="molecule type" value="Genomic_DNA"/>
</dbReference>
<evidence type="ECO:0000256" key="4">
    <source>
        <dbReference type="ARBA" id="ARBA00022801"/>
    </source>
</evidence>
<comment type="cofactor">
    <cofactor evidence="1">
        <name>Zn(2+)</name>
        <dbReference type="ChEBI" id="CHEBI:29105"/>
    </cofactor>
</comment>
<dbReference type="EC" id="3.1.1.81" evidence="7"/>
<keyword evidence="8" id="KW-1185">Reference proteome</keyword>
<organism evidence="7 8">
    <name type="scientific">Acinetobacter stercoris</name>
    <dbReference type="NCBI Taxonomy" id="2126983"/>
    <lineage>
        <taxon>Bacteria</taxon>
        <taxon>Pseudomonadati</taxon>
        <taxon>Pseudomonadota</taxon>
        <taxon>Gammaproteobacteria</taxon>
        <taxon>Moraxellales</taxon>
        <taxon>Moraxellaceae</taxon>
        <taxon>Acinetobacter</taxon>
    </lineage>
</organism>
<dbReference type="GO" id="GO:0046872">
    <property type="term" value="F:metal ion binding"/>
    <property type="evidence" value="ECO:0007669"/>
    <property type="project" value="UniProtKB-KW"/>
</dbReference>
<dbReference type="AlphaFoldDB" id="A0A2U3N3U8"/>
<proteinExistence type="inferred from homology"/>
<dbReference type="InParanoid" id="A0A2U3N3U8"/>
<keyword evidence="5" id="KW-0862">Zinc</keyword>
<dbReference type="SMART" id="SM00849">
    <property type="entry name" value="Lactamase_B"/>
    <property type="match status" value="1"/>
</dbReference>
<keyword evidence="3" id="KW-0479">Metal-binding</keyword>
<name>A0A2U3N3U8_9GAMM</name>
<dbReference type="RefSeq" id="WP_121975749.1">
    <property type="nucleotide sequence ID" value="NZ_OOGT01000269.1"/>
</dbReference>
<dbReference type="InterPro" id="IPR051013">
    <property type="entry name" value="MBL_superfamily_lactonases"/>
</dbReference>
<reference evidence="8" key="1">
    <citation type="submission" date="2018-03" db="EMBL/GenBank/DDBJ databases">
        <authorList>
            <person name="Blom J."/>
        </authorList>
    </citation>
    <scope>NUCLEOTIDE SEQUENCE [LARGE SCALE GENOMIC DNA]</scope>
    <source>
        <strain evidence="8">KPC-SM-21</strain>
    </source>
</reference>
<dbReference type="InterPro" id="IPR036866">
    <property type="entry name" value="RibonucZ/Hydroxyglut_hydro"/>
</dbReference>
<evidence type="ECO:0000313" key="7">
    <source>
        <dbReference type="EMBL" id="SPL72356.1"/>
    </source>
</evidence>
<evidence type="ECO:0000256" key="2">
    <source>
        <dbReference type="ARBA" id="ARBA00007749"/>
    </source>
</evidence>
<dbReference type="Pfam" id="PF00753">
    <property type="entry name" value="Lactamase_B"/>
    <property type="match status" value="1"/>
</dbReference>
<comment type="similarity">
    <text evidence="2">Belongs to the metallo-beta-lactamase superfamily.</text>
</comment>
<dbReference type="OrthoDB" id="5443440at2"/>
<evidence type="ECO:0000256" key="1">
    <source>
        <dbReference type="ARBA" id="ARBA00001947"/>
    </source>
</evidence>
<dbReference type="Proteomes" id="UP000245974">
    <property type="component" value="Unassembled WGS sequence"/>
</dbReference>
<evidence type="ECO:0000256" key="3">
    <source>
        <dbReference type="ARBA" id="ARBA00022723"/>
    </source>
</evidence>
<dbReference type="InterPro" id="IPR001279">
    <property type="entry name" value="Metallo-B-lactamas"/>
</dbReference>
<sequence length="269" mass="30182">MEDYSIKLYAMTCGWVTMPYGFFFAGKSGGYLAVPIQSYYIEHPKGTVLFDTGLETNLQSEDPEDVKQALGAYASLISVQYHAHEDIKSRLEAFGVDPAKINYVINSHLHFDHCGGNVSIPNARIIVQKREWQAAKNEENIEKQIYYPKLYDLGHDRLEIEGEHDLFGDGGVVLFPSYGHTPGHQSLKIKLEGKEVVLTGDACYLKKALETMTLPDALVVNDAENMKKSFELFKKLQSRGAKIIFGHDPEQSLTLTDGPIKQVTLRELI</sequence>
<accession>A0A2U3N3U8</accession>
<evidence type="ECO:0000256" key="5">
    <source>
        <dbReference type="ARBA" id="ARBA00022833"/>
    </source>
</evidence>